<evidence type="ECO:0000256" key="2">
    <source>
        <dbReference type="ARBA" id="ARBA00022617"/>
    </source>
</evidence>
<accession>A0A1R4GWJ2</accession>
<dbReference type="GO" id="GO:0016491">
    <property type="term" value="F:oxidoreductase activity"/>
    <property type="evidence" value="ECO:0007669"/>
    <property type="project" value="UniProtKB-KW"/>
</dbReference>
<dbReference type="PANTHER" id="PTHR43809">
    <property type="entry name" value="NITRITE REDUCTASE (NADH) LARGE SUBUNIT"/>
    <property type="match status" value="1"/>
</dbReference>
<name>A0A1R4GWJ2_9GAMM</name>
<sequence>MFYIKTADKLQRTSKWRESLEGGLDYLKQVIIDDSLGIVEELEDQMQLLVDSYVCEWKATITDKEKLKRFRHFVNSELADDNVVFVTEREQIRPATETEKQVLEAIV</sequence>
<dbReference type="EMBL" id="FUGE01000171">
    <property type="protein sequence ID" value="SJM72455.1"/>
    <property type="molecule type" value="Genomic_DNA"/>
</dbReference>
<evidence type="ECO:0000256" key="1">
    <source>
        <dbReference type="ARBA" id="ARBA00022485"/>
    </source>
</evidence>
<protein>
    <submittedName>
        <fullName evidence="7">Uncharacterized protein</fullName>
    </submittedName>
</protein>
<dbReference type="GO" id="GO:0046872">
    <property type="term" value="F:metal ion binding"/>
    <property type="evidence" value="ECO:0007669"/>
    <property type="project" value="UniProtKB-KW"/>
</dbReference>
<dbReference type="InterPro" id="IPR045854">
    <property type="entry name" value="NO2/SO3_Rdtase_4Fe4S_sf"/>
</dbReference>
<keyword evidence="3" id="KW-0479">Metal-binding</keyword>
<dbReference type="GO" id="GO:0051539">
    <property type="term" value="F:4 iron, 4 sulfur cluster binding"/>
    <property type="evidence" value="ECO:0007669"/>
    <property type="project" value="UniProtKB-KW"/>
</dbReference>
<keyword evidence="2" id="KW-0349">Heme</keyword>
<dbReference type="PANTHER" id="PTHR43809:SF1">
    <property type="entry name" value="NITRITE REDUCTASE (NADH) LARGE SUBUNIT"/>
    <property type="match status" value="1"/>
</dbReference>
<dbReference type="SUPFAM" id="SSF56014">
    <property type="entry name" value="Nitrite and sulphite reductase 4Fe-4S domain-like"/>
    <property type="match status" value="1"/>
</dbReference>
<organism evidence="7 8">
    <name type="scientific">Psychrobacter piechaudii</name>
    <dbReference type="NCBI Taxonomy" id="1945521"/>
    <lineage>
        <taxon>Bacteria</taxon>
        <taxon>Pseudomonadati</taxon>
        <taxon>Pseudomonadota</taxon>
        <taxon>Gammaproteobacteria</taxon>
        <taxon>Moraxellales</taxon>
        <taxon>Moraxellaceae</taxon>
        <taxon>Psychrobacter</taxon>
    </lineage>
</organism>
<evidence type="ECO:0000256" key="4">
    <source>
        <dbReference type="ARBA" id="ARBA00023002"/>
    </source>
</evidence>
<evidence type="ECO:0000313" key="7">
    <source>
        <dbReference type="EMBL" id="SJM72455.1"/>
    </source>
</evidence>
<dbReference type="InterPro" id="IPR052034">
    <property type="entry name" value="NasD-like"/>
</dbReference>
<gene>
    <name evidence="7" type="ORF">A1232T_01748</name>
</gene>
<evidence type="ECO:0000256" key="5">
    <source>
        <dbReference type="ARBA" id="ARBA00023004"/>
    </source>
</evidence>
<proteinExistence type="predicted"/>
<dbReference type="Proteomes" id="UP000188357">
    <property type="component" value="Unassembled WGS sequence"/>
</dbReference>
<dbReference type="STRING" id="1945521.A1232T_01748"/>
<keyword evidence="1" id="KW-0004">4Fe-4S</keyword>
<keyword evidence="6" id="KW-0411">Iron-sulfur</keyword>
<evidence type="ECO:0000313" key="8">
    <source>
        <dbReference type="Proteomes" id="UP000188357"/>
    </source>
</evidence>
<keyword evidence="4" id="KW-0560">Oxidoreductase</keyword>
<reference evidence="7 8" key="1">
    <citation type="submission" date="2017-02" db="EMBL/GenBank/DDBJ databases">
        <authorList>
            <person name="Peterson S.W."/>
        </authorList>
    </citation>
    <scope>NUCLEOTIDE SEQUENCE [LARGE SCALE GENOMIC DNA]</scope>
    <source>
        <strain evidence="7">Psychrobacter_piechaudii</strain>
    </source>
</reference>
<keyword evidence="8" id="KW-1185">Reference proteome</keyword>
<dbReference type="AlphaFoldDB" id="A0A1R4GWJ2"/>
<keyword evidence="5" id="KW-0408">Iron</keyword>
<dbReference type="RefSeq" id="WP_244156614.1">
    <property type="nucleotide sequence ID" value="NZ_FUGE01000171.1"/>
</dbReference>
<evidence type="ECO:0000256" key="6">
    <source>
        <dbReference type="ARBA" id="ARBA00023014"/>
    </source>
</evidence>
<evidence type="ECO:0000256" key="3">
    <source>
        <dbReference type="ARBA" id="ARBA00022723"/>
    </source>
</evidence>